<accession>W7N3J3</accession>
<dbReference type="HOGENOM" id="CLU_057752_5_3_1"/>
<dbReference type="eggNOG" id="ENOG502SRV3">
    <property type="taxonomic scope" value="Eukaryota"/>
</dbReference>
<dbReference type="Gene3D" id="3.30.710.10">
    <property type="entry name" value="Potassium Channel Kv1.1, Chain A"/>
    <property type="match status" value="1"/>
</dbReference>
<dbReference type="CDD" id="cd18186">
    <property type="entry name" value="BTB_POZ_ZBTB_KLHL-like"/>
    <property type="match status" value="1"/>
</dbReference>
<dbReference type="EMBL" id="DS022262">
    <property type="protein sequence ID" value="EWG54840.1"/>
    <property type="molecule type" value="Genomic_DNA"/>
</dbReference>
<dbReference type="VEuPathDB" id="FungiDB:FVEG_12947"/>
<gene>
    <name evidence="2" type="ORF">FVEG_12947</name>
</gene>
<organism evidence="2 3">
    <name type="scientific">Gibberella moniliformis (strain M3125 / FGSC 7600)</name>
    <name type="common">Maize ear and stalk rot fungus</name>
    <name type="synonym">Fusarium verticillioides</name>
    <dbReference type="NCBI Taxonomy" id="334819"/>
    <lineage>
        <taxon>Eukaryota</taxon>
        <taxon>Fungi</taxon>
        <taxon>Dikarya</taxon>
        <taxon>Ascomycota</taxon>
        <taxon>Pezizomycotina</taxon>
        <taxon>Sordariomycetes</taxon>
        <taxon>Hypocreomycetidae</taxon>
        <taxon>Hypocreales</taxon>
        <taxon>Nectriaceae</taxon>
        <taxon>Fusarium</taxon>
        <taxon>Fusarium fujikuroi species complex</taxon>
    </lineage>
</organism>
<reference evidence="2 3" key="1">
    <citation type="journal article" date="2010" name="Nature">
        <title>Comparative genomics reveals mobile pathogenicity chromosomes in Fusarium.</title>
        <authorList>
            <person name="Ma L.J."/>
            <person name="van der Does H.C."/>
            <person name="Borkovich K.A."/>
            <person name="Coleman J.J."/>
            <person name="Daboussi M.J."/>
            <person name="Di Pietro A."/>
            <person name="Dufresne M."/>
            <person name="Freitag M."/>
            <person name="Grabherr M."/>
            <person name="Henrissat B."/>
            <person name="Houterman P.M."/>
            <person name="Kang S."/>
            <person name="Shim W.B."/>
            <person name="Woloshuk C."/>
            <person name="Xie X."/>
            <person name="Xu J.R."/>
            <person name="Antoniw J."/>
            <person name="Baker S.E."/>
            <person name="Bluhm B.H."/>
            <person name="Breakspear A."/>
            <person name="Brown D.W."/>
            <person name="Butchko R.A."/>
            <person name="Chapman S."/>
            <person name="Coulson R."/>
            <person name="Coutinho P.M."/>
            <person name="Danchin E.G."/>
            <person name="Diener A."/>
            <person name="Gale L.R."/>
            <person name="Gardiner D.M."/>
            <person name="Goff S."/>
            <person name="Hammond-Kosack K.E."/>
            <person name="Hilburn K."/>
            <person name="Hua-Van A."/>
            <person name="Jonkers W."/>
            <person name="Kazan K."/>
            <person name="Kodira C.D."/>
            <person name="Koehrsen M."/>
            <person name="Kumar L."/>
            <person name="Lee Y.H."/>
            <person name="Li L."/>
            <person name="Manners J.M."/>
            <person name="Miranda-Saavedra D."/>
            <person name="Mukherjee M."/>
            <person name="Park G."/>
            <person name="Park J."/>
            <person name="Park S.Y."/>
            <person name="Proctor R.H."/>
            <person name="Regev A."/>
            <person name="Ruiz-Roldan M.C."/>
            <person name="Sain D."/>
            <person name="Sakthikumar S."/>
            <person name="Sykes S."/>
            <person name="Schwartz D.C."/>
            <person name="Turgeon B.G."/>
            <person name="Wapinski I."/>
            <person name="Yoder O."/>
            <person name="Young S."/>
            <person name="Zeng Q."/>
            <person name="Zhou S."/>
            <person name="Galagan J."/>
            <person name="Cuomo C.A."/>
            <person name="Kistler H.C."/>
            <person name="Rep M."/>
        </authorList>
    </citation>
    <scope>NUCLEOTIDE SEQUENCE [LARGE SCALE GENOMIC DNA]</scope>
    <source>
        <strain evidence="3">M3125 / FGSC 7600</strain>
    </source>
</reference>
<dbReference type="InterPro" id="IPR000210">
    <property type="entry name" value="BTB/POZ_dom"/>
</dbReference>
<dbReference type="Pfam" id="PF00651">
    <property type="entry name" value="BTB"/>
    <property type="match status" value="1"/>
</dbReference>
<feature type="domain" description="BTB" evidence="1">
    <location>
        <begin position="27"/>
        <end position="94"/>
    </location>
</feature>
<protein>
    <recommendedName>
        <fullName evidence="1">BTB domain-containing protein</fullName>
    </recommendedName>
</protein>
<dbReference type="PANTHER" id="PTHR47843">
    <property type="entry name" value="BTB DOMAIN-CONTAINING PROTEIN-RELATED"/>
    <property type="match status" value="1"/>
</dbReference>
<dbReference type="RefSeq" id="XP_018761031.1">
    <property type="nucleotide sequence ID" value="XM_018902328.1"/>
</dbReference>
<evidence type="ECO:0000313" key="3">
    <source>
        <dbReference type="Proteomes" id="UP000009096"/>
    </source>
</evidence>
<dbReference type="STRING" id="334819.W7N3J3"/>
<dbReference type="KEGG" id="fvr:FVEG_12947"/>
<keyword evidence="3" id="KW-1185">Reference proteome</keyword>
<dbReference type="PROSITE" id="PS50097">
    <property type="entry name" value="BTB"/>
    <property type="match status" value="1"/>
</dbReference>
<evidence type="ECO:0000259" key="1">
    <source>
        <dbReference type="PROSITE" id="PS50097"/>
    </source>
</evidence>
<dbReference type="AlphaFoldDB" id="W7N3J3"/>
<dbReference type="Proteomes" id="UP000009096">
    <property type="component" value="Chromosome 11"/>
</dbReference>
<dbReference type="OMA" id="GISEFHE"/>
<name>W7N3J3_GIBM7</name>
<dbReference type="PANTHER" id="PTHR47843:SF5">
    <property type="entry name" value="BTB_POZ DOMAIN PROTEIN"/>
    <property type="match status" value="1"/>
</dbReference>
<dbReference type="OrthoDB" id="6359816at2759"/>
<dbReference type="GeneID" id="30070340"/>
<sequence>MASGDKTQHFEMLGKSLFELYETEMYSDLKIACGWDIHKVHKAIICPRSTFFTAACNVNFKEGWENMINLPDNDPTVVREMIYYLYNLDLAGYEFIPEDGNLIEEDLSDTGYDNEMMRHLLRQGYRFVGKRRVKGLVPKLGVRIGPPKNLPLFAKVYAIGEKYGIPGLKAIALSKFETLAKAYANTDDFRIAAEEVYTSTIDQDRGMRDIVVNTVEENIALLNNADFEALARNTELGHDLLMKITSTHRAS</sequence>
<dbReference type="EMBL" id="CM000588">
    <property type="protein sequence ID" value="EWG54840.1"/>
    <property type="molecule type" value="Genomic_DNA"/>
</dbReference>
<dbReference type="SUPFAM" id="SSF54695">
    <property type="entry name" value="POZ domain"/>
    <property type="match status" value="1"/>
</dbReference>
<evidence type="ECO:0000313" key="2">
    <source>
        <dbReference type="EMBL" id="EWG54840.1"/>
    </source>
</evidence>
<dbReference type="InterPro" id="IPR011333">
    <property type="entry name" value="SKP1/BTB/POZ_sf"/>
</dbReference>
<proteinExistence type="predicted"/>